<dbReference type="Proteomes" id="UP001466933">
    <property type="component" value="Unassembled WGS sequence"/>
</dbReference>
<dbReference type="RefSeq" id="WP_343493119.1">
    <property type="nucleotide sequence ID" value="NZ_JBCPYA010000008.1"/>
</dbReference>
<protein>
    <submittedName>
        <fullName evidence="2">Uncharacterized protein</fullName>
    </submittedName>
</protein>
<gene>
    <name evidence="2" type="ORF">VOI36_19975</name>
</gene>
<sequence>MCASIPSRWQSRRLGGPASQLRIALERGGAPLDTRRKEMLATLGRKVENRNRDSHDWSPYRDSGLEIDR</sequence>
<proteinExistence type="predicted"/>
<comment type="caution">
    <text evidence="2">The sequence shown here is derived from an EMBL/GenBank/DDBJ whole genome shotgun (WGS) entry which is preliminary data.</text>
</comment>
<accession>A0ABU9WJE8</accession>
<organism evidence="2 3">
    <name type="scientific">Burkholderia theae</name>
    <dbReference type="NCBI Taxonomy" id="3143496"/>
    <lineage>
        <taxon>Bacteria</taxon>
        <taxon>Pseudomonadati</taxon>
        <taxon>Pseudomonadota</taxon>
        <taxon>Betaproteobacteria</taxon>
        <taxon>Burkholderiales</taxon>
        <taxon>Burkholderiaceae</taxon>
        <taxon>Burkholderia</taxon>
    </lineage>
</organism>
<feature type="region of interest" description="Disordered" evidence="1">
    <location>
        <begin position="44"/>
        <end position="69"/>
    </location>
</feature>
<evidence type="ECO:0000313" key="2">
    <source>
        <dbReference type="EMBL" id="MEN2472185.1"/>
    </source>
</evidence>
<reference evidence="2 3" key="1">
    <citation type="submission" date="2024-05" db="EMBL/GenBank/DDBJ databases">
        <title>Burkholderia sp. Nov. a novel bacteria isolated from rhizosphere soil of Camellia sinensis.</title>
        <authorList>
            <person name="Dong Y."/>
        </authorList>
    </citation>
    <scope>NUCLEOTIDE SEQUENCE [LARGE SCALE GENOMIC DNA]</scope>
    <source>
        <strain evidence="2 3">GS2Y</strain>
    </source>
</reference>
<dbReference type="EMBL" id="JBCPYA010000008">
    <property type="protein sequence ID" value="MEN2472185.1"/>
    <property type="molecule type" value="Genomic_DNA"/>
</dbReference>
<keyword evidence="3" id="KW-1185">Reference proteome</keyword>
<name>A0ABU9WJE8_9BURK</name>
<evidence type="ECO:0000313" key="3">
    <source>
        <dbReference type="Proteomes" id="UP001466933"/>
    </source>
</evidence>
<evidence type="ECO:0000256" key="1">
    <source>
        <dbReference type="SAM" id="MobiDB-lite"/>
    </source>
</evidence>